<keyword evidence="3" id="KW-1185">Reference proteome</keyword>
<comment type="caution">
    <text evidence="2">The sequence shown here is derived from an EMBL/GenBank/DDBJ whole genome shotgun (WGS) entry which is preliminary data.</text>
</comment>
<evidence type="ECO:0000313" key="2">
    <source>
        <dbReference type="EMBL" id="KAK9916238.1"/>
    </source>
</evidence>
<proteinExistence type="predicted"/>
<dbReference type="EMBL" id="JALJOT010000003">
    <property type="protein sequence ID" value="KAK9916238.1"/>
    <property type="molecule type" value="Genomic_DNA"/>
</dbReference>
<evidence type="ECO:0000313" key="3">
    <source>
        <dbReference type="Proteomes" id="UP001491310"/>
    </source>
</evidence>
<feature type="region of interest" description="Disordered" evidence="1">
    <location>
        <begin position="1"/>
        <end position="22"/>
    </location>
</feature>
<dbReference type="Proteomes" id="UP001491310">
    <property type="component" value="Unassembled WGS sequence"/>
</dbReference>
<protein>
    <recommendedName>
        <fullName evidence="4">Ubiquitin-like domain-containing protein</fullName>
    </recommendedName>
</protein>
<evidence type="ECO:0000256" key="1">
    <source>
        <dbReference type="SAM" id="MobiDB-lite"/>
    </source>
</evidence>
<sequence>MKHAREEQGGEVPNTARGHSNRRRQDLVAVSCQAPLALPACAVAERTSVNALAQEDALHRRMTQADPILPSERRIDSGSHCEGSCDISCEEEETEEECCCCCADMKLQEREIEEQRRLMAALHSRNCMLTALNSNLVMQLNLLRSFAPVERRETRSLHLRIALPGEYAIEPVQLSMEGRPAEEDTPLGGPMLHIWVNSNMAVEAVRQSMHNFVAAPMGQDWFLSLMKGGVQIEDAQTPESLHLNDGHLIFASLGTEQ</sequence>
<gene>
    <name evidence="2" type="ORF">WJX75_000336</name>
</gene>
<evidence type="ECO:0008006" key="4">
    <source>
        <dbReference type="Google" id="ProtNLM"/>
    </source>
</evidence>
<accession>A0ABR2YWP4</accession>
<reference evidence="2 3" key="1">
    <citation type="journal article" date="2024" name="Nat. Commun.">
        <title>Phylogenomics reveals the evolutionary origins of lichenization in chlorophyte algae.</title>
        <authorList>
            <person name="Puginier C."/>
            <person name="Libourel C."/>
            <person name="Otte J."/>
            <person name="Skaloud P."/>
            <person name="Haon M."/>
            <person name="Grisel S."/>
            <person name="Petersen M."/>
            <person name="Berrin J.G."/>
            <person name="Delaux P.M."/>
            <person name="Dal Grande F."/>
            <person name="Keller J."/>
        </authorList>
    </citation>
    <scope>NUCLEOTIDE SEQUENCE [LARGE SCALE GENOMIC DNA]</scope>
    <source>
        <strain evidence="2 3">SAG 216-7</strain>
    </source>
</reference>
<organism evidence="2 3">
    <name type="scientific">Coccomyxa subellipsoidea</name>
    <dbReference type="NCBI Taxonomy" id="248742"/>
    <lineage>
        <taxon>Eukaryota</taxon>
        <taxon>Viridiplantae</taxon>
        <taxon>Chlorophyta</taxon>
        <taxon>core chlorophytes</taxon>
        <taxon>Trebouxiophyceae</taxon>
        <taxon>Trebouxiophyceae incertae sedis</taxon>
        <taxon>Coccomyxaceae</taxon>
        <taxon>Coccomyxa</taxon>
    </lineage>
</organism>
<name>A0ABR2YWP4_9CHLO</name>